<sequence>MSATHLKDPRERGPKPPFPQQPTSPPGKEKVMNPPADHGETGYRASGKLEGRVALITGSDSGIGRAVALLYAQEGAKVVINGLPDDAEDAAKAVEAIKKLGGKAIAVNGDVSDPAFCRSLVEKTVSEFGSLDILVNNAAYQRSYEKFEEIPLDEIQTTFKTNVFPIFYLTQAAAAHLRPGACVINTSSIQALSPTPNLIFYAATKSAISSMTKSLAGLLADKGVRVNAVAPGPVWTPLIPSTLDPDFVQQFGSHTAFKRPAQPVEQATLFVFLASDDASYVTGEVFGATGGQTPI</sequence>
<dbReference type="Gene3D" id="3.40.50.720">
    <property type="entry name" value="NAD(P)-binding Rossmann-like Domain"/>
    <property type="match status" value="1"/>
</dbReference>
<comment type="caution">
    <text evidence="4">The sequence shown here is derived from an EMBL/GenBank/DDBJ whole genome shotgun (WGS) entry which is preliminary data.</text>
</comment>
<organism evidence="4 5">
    <name type="scientific">Hydrocarboniphaga effusa AP103</name>
    <dbReference type="NCBI Taxonomy" id="1172194"/>
    <lineage>
        <taxon>Bacteria</taxon>
        <taxon>Pseudomonadati</taxon>
        <taxon>Pseudomonadota</taxon>
        <taxon>Gammaproteobacteria</taxon>
        <taxon>Nevskiales</taxon>
        <taxon>Nevskiaceae</taxon>
        <taxon>Hydrocarboniphaga</taxon>
    </lineage>
</organism>
<gene>
    <name evidence="4" type="ORF">WQQ_40980</name>
</gene>
<dbReference type="RefSeq" id="WP_007187033.1">
    <property type="nucleotide sequence ID" value="NZ_AKGD01000004.1"/>
</dbReference>
<dbReference type="PANTHER" id="PTHR48107">
    <property type="entry name" value="NADPH-DEPENDENT ALDEHYDE REDUCTASE-LIKE PROTEIN, CHLOROPLASTIC-RELATED"/>
    <property type="match status" value="1"/>
</dbReference>
<accession>I8T1X4</accession>
<keyword evidence="2" id="KW-0560">Oxidoreductase</keyword>
<comment type="similarity">
    <text evidence="1">Belongs to the short-chain dehydrogenases/reductases (SDR) family.</text>
</comment>
<proteinExistence type="inferred from homology"/>
<evidence type="ECO:0000256" key="1">
    <source>
        <dbReference type="ARBA" id="ARBA00006484"/>
    </source>
</evidence>
<dbReference type="EMBL" id="AKGD01000004">
    <property type="protein sequence ID" value="EIT67663.1"/>
    <property type="molecule type" value="Genomic_DNA"/>
</dbReference>
<protein>
    <submittedName>
        <fullName evidence="4">Short-chain dehydrogenase/reductase SDR</fullName>
    </submittedName>
</protein>
<dbReference type="STRING" id="1172194.WQQ_40980"/>
<feature type="compositionally biased region" description="Pro residues" evidence="3">
    <location>
        <begin position="15"/>
        <end position="25"/>
    </location>
</feature>
<dbReference type="GO" id="GO:0016614">
    <property type="term" value="F:oxidoreductase activity, acting on CH-OH group of donors"/>
    <property type="evidence" value="ECO:0007669"/>
    <property type="project" value="UniProtKB-ARBA"/>
</dbReference>
<dbReference type="InterPro" id="IPR002347">
    <property type="entry name" value="SDR_fam"/>
</dbReference>
<dbReference type="SUPFAM" id="SSF51735">
    <property type="entry name" value="NAD(P)-binding Rossmann-fold domains"/>
    <property type="match status" value="1"/>
</dbReference>
<dbReference type="OrthoDB" id="9803333at2"/>
<dbReference type="InterPro" id="IPR036291">
    <property type="entry name" value="NAD(P)-bd_dom_sf"/>
</dbReference>
<dbReference type="PROSITE" id="PS00061">
    <property type="entry name" value="ADH_SHORT"/>
    <property type="match status" value="1"/>
</dbReference>
<dbReference type="InterPro" id="IPR020904">
    <property type="entry name" value="Sc_DH/Rdtase_CS"/>
</dbReference>
<keyword evidence="5" id="KW-1185">Reference proteome</keyword>
<dbReference type="PRINTS" id="PR00080">
    <property type="entry name" value="SDRFAMILY"/>
</dbReference>
<dbReference type="FunFam" id="3.40.50.720:FF:000084">
    <property type="entry name" value="Short-chain dehydrogenase reductase"/>
    <property type="match status" value="1"/>
</dbReference>
<reference evidence="4 5" key="1">
    <citation type="journal article" date="2012" name="J. Bacteriol.">
        <title>Genome Sequence of n-Alkane-Degrading Hydrocarboniphaga effusa Strain AP103T (ATCC BAA-332T).</title>
        <authorList>
            <person name="Chang H.K."/>
            <person name="Zylstra G.J."/>
            <person name="Chae J.C."/>
        </authorList>
    </citation>
    <scope>NUCLEOTIDE SEQUENCE [LARGE SCALE GENOMIC DNA]</scope>
    <source>
        <strain evidence="4 5">AP103</strain>
    </source>
</reference>
<evidence type="ECO:0000313" key="4">
    <source>
        <dbReference type="EMBL" id="EIT67663.1"/>
    </source>
</evidence>
<dbReference type="Pfam" id="PF13561">
    <property type="entry name" value="adh_short_C2"/>
    <property type="match status" value="1"/>
</dbReference>
<name>I8T1X4_9GAMM</name>
<evidence type="ECO:0000313" key="5">
    <source>
        <dbReference type="Proteomes" id="UP000003704"/>
    </source>
</evidence>
<feature type="compositionally biased region" description="Basic and acidic residues" evidence="3">
    <location>
        <begin position="27"/>
        <end position="44"/>
    </location>
</feature>
<evidence type="ECO:0000256" key="2">
    <source>
        <dbReference type="ARBA" id="ARBA00023002"/>
    </source>
</evidence>
<dbReference type="PANTHER" id="PTHR48107:SF16">
    <property type="entry name" value="NADPH-DEPENDENT ALDEHYDE REDUCTASE 1, CHLOROPLASTIC"/>
    <property type="match status" value="1"/>
</dbReference>
<dbReference type="PATRIC" id="fig|1172194.4.peg.3982"/>
<feature type="region of interest" description="Disordered" evidence="3">
    <location>
        <begin position="1"/>
        <end position="44"/>
    </location>
</feature>
<feature type="compositionally biased region" description="Basic and acidic residues" evidence="3">
    <location>
        <begin position="1"/>
        <end position="14"/>
    </location>
</feature>
<evidence type="ECO:0000256" key="3">
    <source>
        <dbReference type="SAM" id="MobiDB-lite"/>
    </source>
</evidence>
<dbReference type="PRINTS" id="PR00081">
    <property type="entry name" value="GDHRDH"/>
</dbReference>
<dbReference type="AlphaFoldDB" id="I8T1X4"/>
<dbReference type="Proteomes" id="UP000003704">
    <property type="component" value="Unassembled WGS sequence"/>
</dbReference>